<organism evidence="5 6">
    <name type="scientific">Maritimibacter harenae</name>
    <dbReference type="NCBI Taxonomy" id="2606218"/>
    <lineage>
        <taxon>Bacteria</taxon>
        <taxon>Pseudomonadati</taxon>
        <taxon>Pseudomonadota</taxon>
        <taxon>Alphaproteobacteria</taxon>
        <taxon>Rhodobacterales</taxon>
        <taxon>Roseobacteraceae</taxon>
        <taxon>Maritimibacter</taxon>
    </lineage>
</organism>
<dbReference type="EMBL" id="WTUX01000002">
    <property type="protein sequence ID" value="MZR11464.1"/>
    <property type="molecule type" value="Genomic_DNA"/>
</dbReference>
<accession>A0A845M548</accession>
<dbReference type="RefSeq" id="WP_161349585.1">
    <property type="nucleotide sequence ID" value="NZ_WTUX01000002.1"/>
</dbReference>
<sequence>MDRTMTHGYDTLLQGHPLLRTQDLSEARDVVGRAFCDHRLELGRGERLDVVHDHVSGRHVSLNALGYGGEVEIDPGLLGEFYLLQIPLAGKACIRHRGEEVVACRDRATLLNPDRETRMTWGAGCRKLLLQVDRAHLEQVAEEMIGTPLPGPVRFDPAVDLTRPAGARLLRQVTGAAAAATRGELWAGRPGLSEIWTERELAEALLTLQPSNVSHMLWRQDLLPTAPQLRRAVEYIHDNLVEPIRVDDIATHAGLNLRSLQLGFRRAFGLSPKQYLRDVRLDMARYRLSRRQDRESVSDVAWSCGFSHLGRFSRDYRARFGECPSTAHGPS</sequence>
<dbReference type="InterPro" id="IPR050204">
    <property type="entry name" value="AraC_XylS_family_regulators"/>
</dbReference>
<dbReference type="Gene3D" id="1.10.10.60">
    <property type="entry name" value="Homeodomain-like"/>
    <property type="match status" value="1"/>
</dbReference>
<dbReference type="InterPro" id="IPR009057">
    <property type="entry name" value="Homeodomain-like_sf"/>
</dbReference>
<keyword evidence="2" id="KW-0238">DNA-binding</keyword>
<evidence type="ECO:0000313" key="6">
    <source>
        <dbReference type="Proteomes" id="UP000467322"/>
    </source>
</evidence>
<dbReference type="InterPro" id="IPR035418">
    <property type="entry name" value="AraC-bd_2"/>
</dbReference>
<comment type="caution">
    <text evidence="5">The sequence shown here is derived from an EMBL/GenBank/DDBJ whole genome shotgun (WGS) entry which is preliminary data.</text>
</comment>
<dbReference type="PANTHER" id="PTHR46796">
    <property type="entry name" value="HTH-TYPE TRANSCRIPTIONAL ACTIVATOR RHAS-RELATED"/>
    <property type="match status" value="1"/>
</dbReference>
<feature type="domain" description="HTH araC/xylS-type" evidence="4">
    <location>
        <begin position="230"/>
        <end position="330"/>
    </location>
</feature>
<keyword evidence="6" id="KW-1185">Reference proteome</keyword>
<keyword evidence="3" id="KW-0804">Transcription</keyword>
<dbReference type="SUPFAM" id="SSF46689">
    <property type="entry name" value="Homeodomain-like"/>
    <property type="match status" value="2"/>
</dbReference>
<keyword evidence="1" id="KW-0805">Transcription regulation</keyword>
<dbReference type="Pfam" id="PF12833">
    <property type="entry name" value="HTH_18"/>
    <property type="match status" value="1"/>
</dbReference>
<name>A0A845M548_9RHOB</name>
<protein>
    <submittedName>
        <fullName evidence="5">Helix-turn-helix domain-containing protein</fullName>
    </submittedName>
</protein>
<dbReference type="InterPro" id="IPR018060">
    <property type="entry name" value="HTH_AraC"/>
</dbReference>
<evidence type="ECO:0000313" key="5">
    <source>
        <dbReference type="EMBL" id="MZR11464.1"/>
    </source>
</evidence>
<evidence type="ECO:0000256" key="1">
    <source>
        <dbReference type="ARBA" id="ARBA00023015"/>
    </source>
</evidence>
<evidence type="ECO:0000256" key="2">
    <source>
        <dbReference type="ARBA" id="ARBA00023125"/>
    </source>
</evidence>
<evidence type="ECO:0000259" key="4">
    <source>
        <dbReference type="PROSITE" id="PS01124"/>
    </source>
</evidence>
<reference evidence="5 6" key="1">
    <citation type="submission" date="2019-12" db="EMBL/GenBank/DDBJ databases">
        <title>Maritimibacter sp. nov. sp. isolated from sea sand.</title>
        <authorList>
            <person name="Kim J."/>
            <person name="Jeong S.E."/>
            <person name="Jung H.S."/>
            <person name="Jeon C.O."/>
        </authorList>
    </citation>
    <scope>NUCLEOTIDE SEQUENCE [LARGE SCALE GENOMIC DNA]</scope>
    <source>
        <strain evidence="5 6">DP07</strain>
    </source>
</reference>
<dbReference type="Proteomes" id="UP000467322">
    <property type="component" value="Unassembled WGS sequence"/>
</dbReference>
<dbReference type="GO" id="GO:0003700">
    <property type="term" value="F:DNA-binding transcription factor activity"/>
    <property type="evidence" value="ECO:0007669"/>
    <property type="project" value="InterPro"/>
</dbReference>
<evidence type="ECO:0000256" key="3">
    <source>
        <dbReference type="ARBA" id="ARBA00023163"/>
    </source>
</evidence>
<dbReference type="AlphaFoldDB" id="A0A845M548"/>
<dbReference type="Pfam" id="PF14525">
    <property type="entry name" value="AraC_binding_2"/>
    <property type="match status" value="1"/>
</dbReference>
<gene>
    <name evidence="5" type="ORF">GQE99_00260</name>
</gene>
<dbReference type="GO" id="GO:0043565">
    <property type="term" value="F:sequence-specific DNA binding"/>
    <property type="evidence" value="ECO:0007669"/>
    <property type="project" value="InterPro"/>
</dbReference>
<dbReference type="SMART" id="SM00342">
    <property type="entry name" value="HTH_ARAC"/>
    <property type="match status" value="1"/>
</dbReference>
<proteinExistence type="predicted"/>
<dbReference type="PROSITE" id="PS01124">
    <property type="entry name" value="HTH_ARAC_FAMILY_2"/>
    <property type="match status" value="1"/>
</dbReference>